<reference evidence="7" key="1">
    <citation type="submission" date="2020-10" db="EMBL/GenBank/DDBJ databases">
        <authorList>
            <person name="Han B."/>
            <person name="Lu T."/>
            <person name="Zhao Q."/>
            <person name="Huang X."/>
            <person name="Zhao Y."/>
        </authorList>
    </citation>
    <scope>NUCLEOTIDE SEQUENCE</scope>
</reference>
<keyword evidence="5" id="KW-0611">Plant defense</keyword>
<comment type="caution">
    <text evidence="7">The sequence shown here is derived from an EMBL/GenBank/DDBJ whole genome shotgun (WGS) entry which is preliminary data.</text>
</comment>
<keyword evidence="4" id="KW-0547">Nucleotide-binding</keyword>
<dbReference type="Gene3D" id="1.20.5.4130">
    <property type="match status" value="1"/>
</dbReference>
<dbReference type="PANTHER" id="PTHR19338:SF69">
    <property type="entry name" value="OS07G0294100 PROTEIN"/>
    <property type="match status" value="1"/>
</dbReference>
<dbReference type="OrthoDB" id="679730at2759"/>
<evidence type="ECO:0000313" key="7">
    <source>
        <dbReference type="EMBL" id="CAD6269859.1"/>
    </source>
</evidence>
<dbReference type="EMBL" id="CAJGYO010000015">
    <property type="protein sequence ID" value="CAD6269859.1"/>
    <property type="molecule type" value="Genomic_DNA"/>
</dbReference>
<accession>A0A811RIS6</accession>
<keyword evidence="8" id="KW-1185">Reference proteome</keyword>
<dbReference type="PANTHER" id="PTHR19338">
    <property type="entry name" value="TRANSLOCASE OF INNER MITOCHONDRIAL MEMBRANE 13 HOMOLOG"/>
    <property type="match status" value="1"/>
</dbReference>
<dbReference type="GO" id="GO:0006952">
    <property type="term" value="P:defense response"/>
    <property type="evidence" value="ECO:0007669"/>
    <property type="project" value="UniProtKB-KW"/>
</dbReference>
<comment type="similarity">
    <text evidence="1">Belongs to the disease resistance NB-LRR family.</text>
</comment>
<organism evidence="7 8">
    <name type="scientific">Miscanthus lutarioriparius</name>
    <dbReference type="NCBI Taxonomy" id="422564"/>
    <lineage>
        <taxon>Eukaryota</taxon>
        <taxon>Viridiplantae</taxon>
        <taxon>Streptophyta</taxon>
        <taxon>Embryophyta</taxon>
        <taxon>Tracheophyta</taxon>
        <taxon>Spermatophyta</taxon>
        <taxon>Magnoliopsida</taxon>
        <taxon>Liliopsida</taxon>
        <taxon>Poales</taxon>
        <taxon>Poaceae</taxon>
        <taxon>PACMAD clade</taxon>
        <taxon>Panicoideae</taxon>
        <taxon>Andropogonodae</taxon>
        <taxon>Andropogoneae</taxon>
        <taxon>Saccharinae</taxon>
        <taxon>Miscanthus</taxon>
    </lineage>
</organism>
<dbReference type="AlphaFoldDB" id="A0A811RIS6"/>
<dbReference type="Proteomes" id="UP000604825">
    <property type="component" value="Unassembled WGS sequence"/>
</dbReference>
<sequence>MDFAARTMGTLLPKLVLLLKEEYHLQKSVKEGIKFLIAELESMQAALEKVSDVPADQLDKQVKLWARDVREMS</sequence>
<gene>
    <name evidence="7" type="ORF">NCGR_LOCUS53156</name>
</gene>
<evidence type="ECO:0000256" key="1">
    <source>
        <dbReference type="ARBA" id="ARBA00008894"/>
    </source>
</evidence>
<proteinExistence type="inferred from homology"/>
<evidence type="ECO:0000256" key="4">
    <source>
        <dbReference type="ARBA" id="ARBA00022741"/>
    </source>
</evidence>
<evidence type="ECO:0000259" key="6">
    <source>
        <dbReference type="Pfam" id="PF18052"/>
    </source>
</evidence>
<name>A0A811RIS6_9POAL</name>
<dbReference type="Pfam" id="PF18052">
    <property type="entry name" value="Rx_N"/>
    <property type="match status" value="1"/>
</dbReference>
<dbReference type="GO" id="GO:0000166">
    <property type="term" value="F:nucleotide binding"/>
    <property type="evidence" value="ECO:0007669"/>
    <property type="project" value="UniProtKB-KW"/>
</dbReference>
<evidence type="ECO:0000313" key="8">
    <source>
        <dbReference type="Proteomes" id="UP000604825"/>
    </source>
</evidence>
<dbReference type="InterPro" id="IPR041118">
    <property type="entry name" value="Rx_N"/>
</dbReference>
<keyword evidence="2" id="KW-0433">Leucine-rich repeat</keyword>
<evidence type="ECO:0000256" key="5">
    <source>
        <dbReference type="ARBA" id="ARBA00022821"/>
    </source>
</evidence>
<evidence type="ECO:0000256" key="3">
    <source>
        <dbReference type="ARBA" id="ARBA00022737"/>
    </source>
</evidence>
<protein>
    <recommendedName>
        <fullName evidence="6">Disease resistance N-terminal domain-containing protein</fullName>
    </recommendedName>
</protein>
<evidence type="ECO:0000256" key="2">
    <source>
        <dbReference type="ARBA" id="ARBA00022614"/>
    </source>
</evidence>
<feature type="domain" description="Disease resistance N-terminal" evidence="6">
    <location>
        <begin position="8"/>
        <end position="73"/>
    </location>
</feature>
<keyword evidence="3" id="KW-0677">Repeat</keyword>